<dbReference type="SFLD" id="SFLDS00001">
    <property type="entry name" value="Enolase"/>
    <property type="match status" value="1"/>
</dbReference>
<dbReference type="InterPro" id="IPR036849">
    <property type="entry name" value="Enolase-like_C_sf"/>
</dbReference>
<dbReference type="OrthoDB" id="9802699at2"/>
<protein>
    <submittedName>
        <fullName evidence="3">L-Ala-D/L-Glu epimerase</fullName>
        <ecNumber evidence="3">5.1.1.-</ecNumber>
    </submittedName>
</protein>
<dbReference type="SUPFAM" id="SSF54826">
    <property type="entry name" value="Enolase N-terminal domain-like"/>
    <property type="match status" value="1"/>
</dbReference>
<dbReference type="PANTHER" id="PTHR48073:SF2">
    <property type="entry name" value="O-SUCCINYLBENZOATE SYNTHASE"/>
    <property type="match status" value="1"/>
</dbReference>
<sequence>MRLTFHRAQLHYAGLTLHTASSGAIAALDTLYLVLSPQDGCEAIGEVRLNCAYLNGYGAQDLIDRARDLANRLPWHKPPRALREGIAASGAPAPVRALFDTALWDLEARRAGKPLAAYLAAYLAAHLARDSALDPDACALPLARGTNQTLFLSEDADFMAQAEGYVARGFHDLKIRFGADFDADLARLAALRDRFGPDLVLAIDVNGAWQADVAAERLQRLAPLALKYVEQPIAAGDWSAMVALAKAAPMPLMLDESMASAQDLHQIVTQFDASGRKLWAHLKLIKTGGLTPALAAVRQLEAAGVPYMIGQMNEGGLATAAAAHLALATSPVAAELYGADGLIDDPASGLTYAQGQIALPQAAGLGLPFDKRRAPRMMEN</sequence>
<gene>
    <name evidence="3" type="primary">ykfB</name>
    <name evidence="3" type="ORF">AQS8620_00819</name>
</gene>
<feature type="domain" description="Mandelate racemase/muconate lactonizing enzyme C-terminal" evidence="2">
    <location>
        <begin position="155"/>
        <end position="251"/>
    </location>
</feature>
<dbReference type="GO" id="GO:0009063">
    <property type="term" value="P:amino acid catabolic process"/>
    <property type="evidence" value="ECO:0007669"/>
    <property type="project" value="InterPro"/>
</dbReference>
<proteinExistence type="predicted"/>
<keyword evidence="1" id="KW-0479">Metal-binding</keyword>
<dbReference type="EMBL" id="FWFS01000002">
    <property type="protein sequence ID" value="SLN27016.1"/>
    <property type="molecule type" value="Genomic_DNA"/>
</dbReference>
<dbReference type="InterPro" id="IPR018110">
    <property type="entry name" value="Mandel_Rmase/mucon_lact_enz_CS"/>
</dbReference>
<dbReference type="RefSeq" id="WP_085835563.1">
    <property type="nucleotide sequence ID" value="NZ_FWFS01000002.1"/>
</dbReference>
<dbReference type="GO" id="GO:0016853">
    <property type="term" value="F:isomerase activity"/>
    <property type="evidence" value="ECO:0007669"/>
    <property type="project" value="UniProtKB-KW"/>
</dbReference>
<reference evidence="3 4" key="1">
    <citation type="submission" date="2017-03" db="EMBL/GenBank/DDBJ databases">
        <authorList>
            <person name="Afonso C.L."/>
            <person name="Miller P.J."/>
            <person name="Scott M.A."/>
            <person name="Spackman E."/>
            <person name="Goraichik I."/>
            <person name="Dimitrov K.M."/>
            <person name="Suarez D.L."/>
            <person name="Swayne D.E."/>
        </authorList>
    </citation>
    <scope>NUCLEOTIDE SEQUENCE [LARGE SCALE GENOMIC DNA]</scope>
    <source>
        <strain evidence="3 4">CECT 8620</strain>
    </source>
</reference>
<dbReference type="PROSITE" id="PS00909">
    <property type="entry name" value="MR_MLE_2"/>
    <property type="match status" value="1"/>
</dbReference>
<dbReference type="Gene3D" id="3.20.20.120">
    <property type="entry name" value="Enolase-like C-terminal domain"/>
    <property type="match status" value="1"/>
</dbReference>
<dbReference type="PANTHER" id="PTHR48073">
    <property type="entry name" value="O-SUCCINYLBENZOATE SYNTHASE-RELATED"/>
    <property type="match status" value="1"/>
</dbReference>
<dbReference type="EC" id="5.1.1.-" evidence="3"/>
<dbReference type="Proteomes" id="UP000193862">
    <property type="component" value="Unassembled WGS sequence"/>
</dbReference>
<evidence type="ECO:0000256" key="1">
    <source>
        <dbReference type="ARBA" id="ARBA00022723"/>
    </source>
</evidence>
<dbReference type="SUPFAM" id="SSF51604">
    <property type="entry name" value="Enolase C-terminal domain-like"/>
    <property type="match status" value="1"/>
</dbReference>
<evidence type="ECO:0000313" key="4">
    <source>
        <dbReference type="Proteomes" id="UP000193862"/>
    </source>
</evidence>
<accession>A0A1Y5S0R8</accession>
<evidence type="ECO:0000313" key="3">
    <source>
        <dbReference type="EMBL" id="SLN27016.1"/>
    </source>
</evidence>
<dbReference type="Pfam" id="PF13378">
    <property type="entry name" value="MR_MLE_C"/>
    <property type="match status" value="1"/>
</dbReference>
<dbReference type="InterPro" id="IPR029017">
    <property type="entry name" value="Enolase-like_N"/>
</dbReference>
<evidence type="ECO:0000259" key="2">
    <source>
        <dbReference type="SMART" id="SM00922"/>
    </source>
</evidence>
<dbReference type="AlphaFoldDB" id="A0A1Y5S0R8"/>
<keyword evidence="4" id="KW-1185">Reference proteome</keyword>
<dbReference type="InterPro" id="IPR029065">
    <property type="entry name" value="Enolase_C-like"/>
</dbReference>
<dbReference type="GO" id="GO:0000287">
    <property type="term" value="F:magnesium ion binding"/>
    <property type="evidence" value="ECO:0007669"/>
    <property type="project" value="UniProtKB-ARBA"/>
</dbReference>
<keyword evidence="3" id="KW-0413">Isomerase</keyword>
<dbReference type="SMART" id="SM00922">
    <property type="entry name" value="MR_MLE"/>
    <property type="match status" value="1"/>
</dbReference>
<organism evidence="3 4">
    <name type="scientific">Aquimixticola soesokkakensis</name>
    <dbReference type="NCBI Taxonomy" id="1519096"/>
    <lineage>
        <taxon>Bacteria</taxon>
        <taxon>Pseudomonadati</taxon>
        <taxon>Pseudomonadota</taxon>
        <taxon>Alphaproteobacteria</taxon>
        <taxon>Rhodobacterales</taxon>
        <taxon>Paracoccaceae</taxon>
        <taxon>Aquimixticola</taxon>
    </lineage>
</organism>
<dbReference type="Gene3D" id="3.30.390.10">
    <property type="entry name" value="Enolase-like, N-terminal domain"/>
    <property type="match status" value="1"/>
</dbReference>
<name>A0A1Y5S0R8_9RHOB</name>
<dbReference type="InterPro" id="IPR013342">
    <property type="entry name" value="Mandelate_racemase_C"/>
</dbReference>